<feature type="transmembrane region" description="Helical" evidence="1">
    <location>
        <begin position="195"/>
        <end position="213"/>
    </location>
</feature>
<dbReference type="Pfam" id="PF01757">
    <property type="entry name" value="Acyl_transf_3"/>
    <property type="match status" value="1"/>
</dbReference>
<keyword evidence="4" id="KW-1185">Reference proteome</keyword>
<dbReference type="InterPro" id="IPR002656">
    <property type="entry name" value="Acyl_transf_3_dom"/>
</dbReference>
<feature type="transmembrane region" description="Helical" evidence="1">
    <location>
        <begin position="233"/>
        <end position="252"/>
    </location>
</feature>
<dbReference type="EMBL" id="JBANDC010000013">
    <property type="protein sequence ID" value="MEM4989274.1"/>
    <property type="molecule type" value="Genomic_DNA"/>
</dbReference>
<keyword evidence="3" id="KW-0012">Acyltransferase</keyword>
<dbReference type="Proteomes" id="UP001495910">
    <property type="component" value="Unassembled WGS sequence"/>
</dbReference>
<feature type="transmembrane region" description="Helical" evidence="1">
    <location>
        <begin position="259"/>
        <end position="277"/>
    </location>
</feature>
<feature type="transmembrane region" description="Helical" evidence="1">
    <location>
        <begin position="160"/>
        <end position="183"/>
    </location>
</feature>
<name>A0ABU9PZ34_9BURK</name>
<evidence type="ECO:0000313" key="3">
    <source>
        <dbReference type="EMBL" id="MEM4989274.1"/>
    </source>
</evidence>
<sequence>MNRRISDIQLLRGIAVLFVLVEHTQFNLFGEPNRLLTYIYPNFGGWTGVDLFFAISGFVIARDLIPRLARSDGRQFSTMLSFWVRRASRLWPSAWLWLALILVAVVGFNRSGAFGIVRTNLDATLAGVFNYGNFRLMATFGRSEYGASFPYWSLSLEEQFYLLLPFAVIIFRRWLPWVLLVPLFYQLYAHRHYDLFLMATRSDALMLGVLLAIWSQHPSYRWFEPVFLKSRQWLRWIVLLLLVLGLGAMGSYRFAEFRFWVGVVALISALLVFIGSYDQDYLMPDNPLKKVFLWLGSRSYALYLTHIPAYLASREIWFRIEPVNTVFAKNYNGRLALTAIVLVVIFSELNYRFVETPFRIRGKLLADRINLSPGWFQAWLGRFRNRPSIAAADSEKS</sequence>
<comment type="caution">
    <text evidence="3">The sequence shown here is derived from an EMBL/GenBank/DDBJ whole genome shotgun (WGS) entry which is preliminary data.</text>
</comment>
<evidence type="ECO:0000259" key="2">
    <source>
        <dbReference type="Pfam" id="PF01757"/>
    </source>
</evidence>
<dbReference type="RefSeq" id="WP_342830531.1">
    <property type="nucleotide sequence ID" value="NZ_JBANDC010000013.1"/>
</dbReference>
<proteinExistence type="predicted"/>
<dbReference type="EC" id="2.3.-.-" evidence="3"/>
<feature type="domain" description="Acyltransferase 3" evidence="2">
    <location>
        <begin position="7"/>
        <end position="343"/>
    </location>
</feature>
<dbReference type="GO" id="GO:0016746">
    <property type="term" value="F:acyltransferase activity"/>
    <property type="evidence" value="ECO:0007669"/>
    <property type="project" value="UniProtKB-KW"/>
</dbReference>
<dbReference type="PANTHER" id="PTHR23028:SF53">
    <property type="entry name" value="ACYL_TRANSF_3 DOMAIN-CONTAINING PROTEIN"/>
    <property type="match status" value="1"/>
</dbReference>
<dbReference type="InterPro" id="IPR050879">
    <property type="entry name" value="Acyltransferase_3"/>
</dbReference>
<keyword evidence="1" id="KW-0472">Membrane</keyword>
<keyword evidence="3" id="KW-0808">Transferase</keyword>
<keyword evidence="1" id="KW-0812">Transmembrane</keyword>
<evidence type="ECO:0000256" key="1">
    <source>
        <dbReference type="SAM" id="Phobius"/>
    </source>
</evidence>
<protein>
    <submittedName>
        <fullName evidence="3">Acyltransferase</fullName>
        <ecNumber evidence="3">2.3.-.-</ecNumber>
    </submittedName>
</protein>
<accession>A0ABU9PZ34</accession>
<organism evidence="3 4">
    <name type="scientific">Collimonas rhizosphaerae</name>
    <dbReference type="NCBI Taxonomy" id="3126357"/>
    <lineage>
        <taxon>Bacteria</taxon>
        <taxon>Pseudomonadati</taxon>
        <taxon>Pseudomonadota</taxon>
        <taxon>Betaproteobacteria</taxon>
        <taxon>Burkholderiales</taxon>
        <taxon>Oxalobacteraceae</taxon>
        <taxon>Collimonas</taxon>
    </lineage>
</organism>
<evidence type="ECO:0000313" key="4">
    <source>
        <dbReference type="Proteomes" id="UP001495910"/>
    </source>
</evidence>
<feature type="transmembrane region" description="Helical" evidence="1">
    <location>
        <begin position="46"/>
        <end position="69"/>
    </location>
</feature>
<feature type="transmembrane region" description="Helical" evidence="1">
    <location>
        <begin position="90"/>
        <end position="108"/>
    </location>
</feature>
<gene>
    <name evidence="3" type="ORF">V8G57_17940</name>
</gene>
<reference evidence="3 4" key="1">
    <citation type="submission" date="2024-02" db="EMBL/GenBank/DDBJ databases">
        <title>Draft genome sequence of Collimonas sp. strain H4R21, an effective mineral-weathering bacterial strain isolated from the beech rhizosphere.</title>
        <authorList>
            <person name="Morin E."/>
            <person name="Uroz S."/>
            <person name="Leveau J.H.J."/>
            <person name="Kumar R."/>
            <person name="Rey M.W."/>
            <person name="Pham J."/>
        </authorList>
    </citation>
    <scope>NUCLEOTIDE SEQUENCE [LARGE SCALE GENOMIC DNA]</scope>
    <source>
        <strain evidence="3 4">H4R21</strain>
    </source>
</reference>
<dbReference type="PANTHER" id="PTHR23028">
    <property type="entry name" value="ACETYLTRANSFERASE"/>
    <property type="match status" value="1"/>
</dbReference>
<feature type="transmembrane region" description="Helical" evidence="1">
    <location>
        <begin position="335"/>
        <end position="354"/>
    </location>
</feature>
<keyword evidence="1" id="KW-1133">Transmembrane helix</keyword>